<dbReference type="EMBL" id="BMNT01000022">
    <property type="protein sequence ID" value="GGK94532.1"/>
    <property type="molecule type" value="Genomic_DNA"/>
</dbReference>
<dbReference type="AlphaFoldDB" id="A0A917VLZ9"/>
<proteinExistence type="predicted"/>
<evidence type="ECO:0008006" key="3">
    <source>
        <dbReference type="Google" id="ProtNLM"/>
    </source>
</evidence>
<dbReference type="Proteomes" id="UP000645217">
    <property type="component" value="Unassembled WGS sequence"/>
</dbReference>
<name>A0A917VLZ9_9ACTN</name>
<protein>
    <recommendedName>
        <fullName evidence="3">Bacterial Pleckstrin homology domain-containing protein</fullName>
    </recommendedName>
</protein>
<dbReference type="RefSeq" id="WP_189164659.1">
    <property type="nucleotide sequence ID" value="NZ_BMNT01000022.1"/>
</dbReference>
<gene>
    <name evidence="1" type="ORF">GCM10007964_41160</name>
</gene>
<organism evidence="1 2">
    <name type="scientific">Sphaerisporangium melleum</name>
    <dbReference type="NCBI Taxonomy" id="321316"/>
    <lineage>
        <taxon>Bacteria</taxon>
        <taxon>Bacillati</taxon>
        <taxon>Actinomycetota</taxon>
        <taxon>Actinomycetes</taxon>
        <taxon>Streptosporangiales</taxon>
        <taxon>Streptosporangiaceae</taxon>
        <taxon>Sphaerisporangium</taxon>
    </lineage>
</organism>
<keyword evidence="2" id="KW-1185">Reference proteome</keyword>
<comment type="caution">
    <text evidence="1">The sequence shown here is derived from an EMBL/GenBank/DDBJ whole genome shotgun (WGS) entry which is preliminary data.</text>
</comment>
<evidence type="ECO:0000313" key="2">
    <source>
        <dbReference type="Proteomes" id="UP000645217"/>
    </source>
</evidence>
<accession>A0A917VLZ9</accession>
<reference evidence="1" key="2">
    <citation type="submission" date="2020-09" db="EMBL/GenBank/DDBJ databases">
        <authorList>
            <person name="Sun Q."/>
            <person name="Ohkuma M."/>
        </authorList>
    </citation>
    <scope>NUCLEOTIDE SEQUENCE</scope>
    <source>
        <strain evidence="1">JCM 13064</strain>
    </source>
</reference>
<sequence length="152" mass="16467">MGFSQGAVALLPLIVLLGLLAVAVLRARNGDVARLDVGNDEIVIIPRGIFKLFAFTPRLRVPAGVLSAAYEIDPRSLGVPGMRMGATWFPGVVAGRFHSPQERSFWVWGKGDRAIRLSFDGWTYDYAVVEVADRESALNALSAVSRRNAVGN</sequence>
<reference evidence="1" key="1">
    <citation type="journal article" date="2014" name="Int. J. Syst. Evol. Microbiol.">
        <title>Complete genome sequence of Corynebacterium casei LMG S-19264T (=DSM 44701T), isolated from a smear-ripened cheese.</title>
        <authorList>
            <consortium name="US DOE Joint Genome Institute (JGI-PGF)"/>
            <person name="Walter F."/>
            <person name="Albersmeier A."/>
            <person name="Kalinowski J."/>
            <person name="Ruckert C."/>
        </authorList>
    </citation>
    <scope>NUCLEOTIDE SEQUENCE</scope>
    <source>
        <strain evidence="1">JCM 13064</strain>
    </source>
</reference>
<evidence type="ECO:0000313" key="1">
    <source>
        <dbReference type="EMBL" id="GGK94532.1"/>
    </source>
</evidence>